<dbReference type="AlphaFoldDB" id="A0A8I2YQ81"/>
<dbReference type="InterPro" id="IPR038765">
    <property type="entry name" value="Papain-like_cys_pep_sf"/>
</dbReference>
<dbReference type="InterPro" id="IPR003653">
    <property type="entry name" value="Peptidase_C48_C"/>
</dbReference>
<sequence>MEDVWISPSVGEIPHWIIDQDVRDGIRAMLKRDRCLEECRRLAMEADNLCCWYGSELATVELALCTQENKIYHLALQQRREELLTLPLKWSNPLAPRARFNCQIKEAMALALALSGRTPEISPLLLIPALIETLDVPLEQTKPNDDSLLRESEIRGIESEHVVLVDYLAETSSLGENDMDEDIDGGVLPVQFIWKVPKDVKTDSTLVEPRSHIQIMTNQVAVRKRPPIDGFPSLSFNSLDISRLASPTACINDVCINGCIRLLFSAFSVPMTHDFAIFSTHHLTHIRYRASDHVLWKSTAYTQFWTKSTWIIPIHRPLLAHWVLCIARVSRRELQLFDSLGEQKPWRSDIEVCNYPFICPCSYTSILLQDVTQLIIQLMSIAKQKILKVQIDSYSWMAYPVTTVPLQSNNYDCGIWVLASIAAVLRGYDVTGLSEGDITCFRQYLHALVLSLPVLCA</sequence>
<gene>
    <name evidence="6" type="ORF">JVT61DRAFT_1321</name>
</gene>
<dbReference type="PANTHER" id="PTHR12606">
    <property type="entry name" value="SENTRIN/SUMO-SPECIFIC PROTEASE"/>
    <property type="match status" value="1"/>
</dbReference>
<organism evidence="6 7">
    <name type="scientific">Boletus reticuloceps</name>
    <dbReference type="NCBI Taxonomy" id="495285"/>
    <lineage>
        <taxon>Eukaryota</taxon>
        <taxon>Fungi</taxon>
        <taxon>Dikarya</taxon>
        <taxon>Basidiomycota</taxon>
        <taxon>Agaricomycotina</taxon>
        <taxon>Agaricomycetes</taxon>
        <taxon>Agaricomycetidae</taxon>
        <taxon>Boletales</taxon>
        <taxon>Boletineae</taxon>
        <taxon>Boletaceae</taxon>
        <taxon>Boletoideae</taxon>
        <taxon>Boletus</taxon>
    </lineage>
</organism>
<dbReference type="Proteomes" id="UP000683000">
    <property type="component" value="Unassembled WGS sequence"/>
</dbReference>
<evidence type="ECO:0000256" key="2">
    <source>
        <dbReference type="ARBA" id="ARBA00022670"/>
    </source>
</evidence>
<dbReference type="GO" id="GO:0005634">
    <property type="term" value="C:nucleus"/>
    <property type="evidence" value="ECO:0007669"/>
    <property type="project" value="TreeGrafter"/>
</dbReference>
<protein>
    <recommendedName>
        <fullName evidence="5">Ubiquitin-like protease family profile domain-containing protein</fullName>
    </recommendedName>
</protein>
<dbReference type="Pfam" id="PF02902">
    <property type="entry name" value="Peptidase_C48"/>
    <property type="match status" value="1"/>
</dbReference>
<reference evidence="6" key="1">
    <citation type="submission" date="2021-03" db="EMBL/GenBank/DDBJ databases">
        <title>Evolutionary innovations through gain and loss of genes in the ectomycorrhizal Boletales.</title>
        <authorList>
            <person name="Wu G."/>
            <person name="Miyauchi S."/>
            <person name="Morin E."/>
            <person name="Yang Z.-L."/>
            <person name="Xu J."/>
            <person name="Martin F.M."/>
        </authorList>
    </citation>
    <scope>NUCLEOTIDE SEQUENCE</scope>
    <source>
        <strain evidence="6">BR01</strain>
    </source>
</reference>
<keyword evidence="3" id="KW-0378">Hydrolase</keyword>
<evidence type="ECO:0000256" key="3">
    <source>
        <dbReference type="ARBA" id="ARBA00022801"/>
    </source>
</evidence>
<evidence type="ECO:0000256" key="4">
    <source>
        <dbReference type="ARBA" id="ARBA00022807"/>
    </source>
</evidence>
<keyword evidence="4" id="KW-0788">Thiol protease</keyword>
<keyword evidence="2" id="KW-0645">Protease</keyword>
<dbReference type="EMBL" id="JAGFBS010000010">
    <property type="protein sequence ID" value="KAG6377259.1"/>
    <property type="molecule type" value="Genomic_DNA"/>
</dbReference>
<dbReference type="GO" id="GO:0016926">
    <property type="term" value="P:protein desumoylation"/>
    <property type="evidence" value="ECO:0007669"/>
    <property type="project" value="TreeGrafter"/>
</dbReference>
<accession>A0A8I2YQ81</accession>
<comment type="similarity">
    <text evidence="1">Belongs to the peptidase C48 family.</text>
</comment>
<dbReference type="GO" id="GO:0006508">
    <property type="term" value="P:proteolysis"/>
    <property type="evidence" value="ECO:0007669"/>
    <property type="project" value="UniProtKB-KW"/>
</dbReference>
<proteinExistence type="inferred from homology"/>
<dbReference type="PANTHER" id="PTHR12606:SF1">
    <property type="entry name" value="UBIQUITIN-LIKE-SPECIFIC PROTEASE 1A"/>
    <property type="match status" value="1"/>
</dbReference>
<dbReference type="OrthoDB" id="3364670at2759"/>
<name>A0A8I2YQ81_9AGAM</name>
<feature type="domain" description="Ubiquitin-like protease family profile" evidence="5">
    <location>
        <begin position="234"/>
        <end position="424"/>
    </location>
</feature>
<dbReference type="Gene3D" id="3.40.395.10">
    <property type="entry name" value="Adenoviral Proteinase, Chain A"/>
    <property type="match status" value="1"/>
</dbReference>
<evidence type="ECO:0000256" key="1">
    <source>
        <dbReference type="ARBA" id="ARBA00005234"/>
    </source>
</evidence>
<dbReference type="PROSITE" id="PS50600">
    <property type="entry name" value="ULP_PROTEASE"/>
    <property type="match status" value="1"/>
</dbReference>
<comment type="caution">
    <text evidence="6">The sequence shown here is derived from an EMBL/GenBank/DDBJ whole genome shotgun (WGS) entry which is preliminary data.</text>
</comment>
<keyword evidence="7" id="KW-1185">Reference proteome</keyword>
<dbReference type="SUPFAM" id="SSF54001">
    <property type="entry name" value="Cysteine proteinases"/>
    <property type="match status" value="1"/>
</dbReference>
<evidence type="ECO:0000313" key="7">
    <source>
        <dbReference type="Proteomes" id="UP000683000"/>
    </source>
</evidence>
<evidence type="ECO:0000313" key="6">
    <source>
        <dbReference type="EMBL" id="KAG6377259.1"/>
    </source>
</evidence>
<dbReference type="GO" id="GO:0016929">
    <property type="term" value="F:deSUMOylase activity"/>
    <property type="evidence" value="ECO:0007669"/>
    <property type="project" value="TreeGrafter"/>
</dbReference>
<evidence type="ECO:0000259" key="5">
    <source>
        <dbReference type="PROSITE" id="PS50600"/>
    </source>
</evidence>